<dbReference type="AlphaFoldDB" id="A0A183A0N3"/>
<feature type="domain" description="DUF3668" evidence="2">
    <location>
        <begin position="38"/>
        <end position="171"/>
    </location>
</feature>
<accession>A0A183A0N3</accession>
<proteinExistence type="predicted"/>
<name>A0A183A0N3_9TREM</name>
<dbReference type="WBParaSite" id="ECPE_0000051801-mRNA-1">
    <property type="protein sequence ID" value="ECPE_0000051801-mRNA-1"/>
    <property type="gene ID" value="ECPE_0000051801"/>
</dbReference>
<feature type="region of interest" description="Disordered" evidence="1">
    <location>
        <begin position="13"/>
        <end position="34"/>
    </location>
</feature>
<evidence type="ECO:0000313" key="3">
    <source>
        <dbReference type="WBParaSite" id="ECPE_0000051801-mRNA-1"/>
    </source>
</evidence>
<dbReference type="InterPro" id="IPR022136">
    <property type="entry name" value="DUF3668"/>
</dbReference>
<reference evidence="3" key="1">
    <citation type="submission" date="2016-06" db="UniProtKB">
        <authorList>
            <consortium name="WormBaseParasite"/>
        </authorList>
    </citation>
    <scope>IDENTIFICATION</scope>
</reference>
<evidence type="ECO:0000256" key="1">
    <source>
        <dbReference type="SAM" id="MobiDB-lite"/>
    </source>
</evidence>
<protein>
    <submittedName>
        <fullName evidence="3">DUF3668 domain-containing protein</fullName>
    </submittedName>
</protein>
<sequence length="186" mass="20382">LAMSLSATDLIPRSITPTPREVDPGSNVSGESRSGPTCYAIGPKCLAKERFQLTVRFQTVTGLTSLIPLERELSSEGPPGFYLSCELLGSACSSKRFDNLAQHSFRADEHTVYVKSTVSILRAYFAQSTPLTVNLCYGSRSLAHALIPIDKLIRPNDRLLNESALLEGKYEVSCCQTVHYHTRTSA</sequence>
<organism evidence="3">
    <name type="scientific">Echinostoma caproni</name>
    <dbReference type="NCBI Taxonomy" id="27848"/>
    <lineage>
        <taxon>Eukaryota</taxon>
        <taxon>Metazoa</taxon>
        <taxon>Spiralia</taxon>
        <taxon>Lophotrochozoa</taxon>
        <taxon>Platyhelminthes</taxon>
        <taxon>Trematoda</taxon>
        <taxon>Digenea</taxon>
        <taxon>Plagiorchiida</taxon>
        <taxon>Echinostomata</taxon>
        <taxon>Echinostomatoidea</taxon>
        <taxon>Echinostomatidae</taxon>
        <taxon>Echinostoma</taxon>
    </lineage>
</organism>
<dbReference type="Pfam" id="PF12416">
    <property type="entry name" value="DUF3668"/>
    <property type="match status" value="1"/>
</dbReference>
<evidence type="ECO:0000259" key="2">
    <source>
        <dbReference type="Pfam" id="PF12416"/>
    </source>
</evidence>